<dbReference type="SUPFAM" id="SSF69572">
    <property type="entry name" value="Activating enzymes of the ubiquitin-like proteins"/>
    <property type="match status" value="1"/>
</dbReference>
<accession>I3EES3</accession>
<dbReference type="InParanoid" id="I3EES3"/>
<sequence>MVSTLSTVLFSRFIICSLRAFCGSSDRSFRRQNNCLLFFSENSSHSLSSCIESFLLELKRMEEEKYSRQIKLFGHEAQKRIKESHIHIKGNAKETMVDCMVRLLLQIGANVCRDSMCTAEPTWVFMCDLDKEYIENENTYCNNKNILYISTKTLSMSRAYTEPKKSEVSCIEHIEIYLNILGGMAVQEYVKSVAGVKSVEQWSLDPSTFEN</sequence>
<dbReference type="InterPro" id="IPR042449">
    <property type="entry name" value="Ub-E1_IAD_1"/>
</dbReference>
<evidence type="ECO:0008006" key="5">
    <source>
        <dbReference type="Google" id="ProtNLM"/>
    </source>
</evidence>
<feature type="chain" id="PRO_5003670586" description="BRCT domain-containing protein" evidence="2">
    <location>
        <begin position="21"/>
        <end position="211"/>
    </location>
</feature>
<dbReference type="VEuPathDB" id="MicrosporidiaDB:NEQG_02267"/>
<reference evidence="3" key="1">
    <citation type="submission" date="2011-01" db="EMBL/GenBank/DDBJ databases">
        <title>The Genome Sequence of Nematocida parisii strain ERTm3.</title>
        <authorList>
            <consortium name="The Broad Institute Genome Sequencing Platform"/>
            <consortium name="The Broad Institute Genome Sequencing Center for Infectious Disease"/>
            <person name="Cuomo C."/>
            <person name="Troemel E."/>
            <person name="Young S.K."/>
            <person name="Zeng Q."/>
            <person name="Gargeya S."/>
            <person name="Fitzgerald M."/>
            <person name="Haas B."/>
            <person name="Abouelleil A."/>
            <person name="Alvarado L."/>
            <person name="Arachchi H.M."/>
            <person name="Berlin A."/>
            <person name="Chapman S.B."/>
            <person name="Gearin G."/>
            <person name="Goldberg J."/>
            <person name="Griggs A."/>
            <person name="Gujja S."/>
            <person name="Hansen M."/>
            <person name="Heiman D."/>
            <person name="Howarth C."/>
            <person name="Larimer J."/>
            <person name="Lui A."/>
            <person name="MacDonald P.J.P."/>
            <person name="McCowen C."/>
            <person name="Montmayeur A."/>
            <person name="Murphy C."/>
            <person name="Neiman D."/>
            <person name="Pearson M."/>
            <person name="Priest M."/>
            <person name="Roberts A."/>
            <person name="Saif S."/>
            <person name="Shea T."/>
            <person name="Sisk P."/>
            <person name="Stolte C."/>
            <person name="Sykes S."/>
            <person name="Wortman J."/>
            <person name="Nusbaum C."/>
            <person name="Birren B."/>
        </authorList>
    </citation>
    <scope>NUCLEOTIDE SEQUENCE</scope>
    <source>
        <strain evidence="3">ERTm3</strain>
    </source>
</reference>
<name>I3EES3_NEMP3</name>
<dbReference type="Gene3D" id="3.50.50.80">
    <property type="entry name" value="Ubiquitin-activating enzyme E1, inactive adenylation domain, subdomain 1"/>
    <property type="match status" value="1"/>
</dbReference>
<dbReference type="InterPro" id="IPR035985">
    <property type="entry name" value="Ubiquitin-activating_enz"/>
</dbReference>
<dbReference type="Proteomes" id="UP000002872">
    <property type="component" value="Unassembled WGS sequence"/>
</dbReference>
<dbReference type="OMA" id="SMAGINC"/>
<organism evidence="3 4">
    <name type="scientific">Nematocida parisii (strain ERTm3)</name>
    <name type="common">Nematode killer fungus</name>
    <dbReference type="NCBI Taxonomy" id="935791"/>
    <lineage>
        <taxon>Eukaryota</taxon>
        <taxon>Fungi</taxon>
        <taxon>Fungi incertae sedis</taxon>
        <taxon>Microsporidia</taxon>
        <taxon>Nematocida</taxon>
    </lineage>
</organism>
<dbReference type="GO" id="GO:0008641">
    <property type="term" value="F:ubiquitin-like modifier activating enzyme activity"/>
    <property type="evidence" value="ECO:0007669"/>
    <property type="project" value="InterPro"/>
</dbReference>
<dbReference type="OrthoDB" id="10252231at2759"/>
<proteinExistence type="predicted"/>
<evidence type="ECO:0000313" key="3">
    <source>
        <dbReference type="EMBL" id="EIJ87720.1"/>
    </source>
</evidence>
<evidence type="ECO:0000256" key="2">
    <source>
        <dbReference type="SAM" id="SignalP"/>
    </source>
</evidence>
<protein>
    <recommendedName>
        <fullName evidence="5">BRCT domain-containing protein</fullName>
    </recommendedName>
</protein>
<gene>
    <name evidence="3" type="ORF">NEQG_02267</name>
</gene>
<evidence type="ECO:0000313" key="4">
    <source>
        <dbReference type="Proteomes" id="UP000002872"/>
    </source>
</evidence>
<feature type="signal peptide" evidence="2">
    <location>
        <begin position="1"/>
        <end position="20"/>
    </location>
</feature>
<dbReference type="EMBL" id="GL870881">
    <property type="protein sequence ID" value="EIJ87720.1"/>
    <property type="molecule type" value="Genomic_DNA"/>
</dbReference>
<keyword evidence="4" id="KW-1185">Reference proteome</keyword>
<keyword evidence="2" id="KW-0732">Signal</keyword>
<dbReference type="AlphaFoldDB" id="I3EES3"/>
<evidence type="ECO:0000256" key="1">
    <source>
        <dbReference type="ARBA" id="ARBA00043952"/>
    </source>
</evidence>
<comment type="pathway">
    <text evidence="1">Protein modification.</text>
</comment>
<dbReference type="HOGENOM" id="CLU_113401_0_0_1"/>